<comment type="caution">
    <text evidence="3">The sequence shown here is derived from an EMBL/GenBank/DDBJ whole genome shotgun (WGS) entry which is preliminary data.</text>
</comment>
<dbReference type="EMBL" id="LZDH01000045">
    <property type="protein sequence ID" value="OBS31228.1"/>
    <property type="molecule type" value="Genomic_DNA"/>
</dbReference>
<evidence type="ECO:0000259" key="2">
    <source>
        <dbReference type="Pfam" id="PF18288"/>
    </source>
</evidence>
<accession>A0A1A6DWK0</accession>
<name>A0A1A6DWK0_9BURK</name>
<evidence type="ECO:0000313" key="3">
    <source>
        <dbReference type="EMBL" id="OBS31228.1"/>
    </source>
</evidence>
<dbReference type="Gene3D" id="3.90.850.10">
    <property type="entry name" value="Fumarylacetoacetase-like, C-terminal domain"/>
    <property type="match status" value="1"/>
</dbReference>
<dbReference type="InterPro" id="IPR011234">
    <property type="entry name" value="Fumarylacetoacetase-like_C"/>
</dbReference>
<keyword evidence="4" id="KW-1185">Reference proteome</keyword>
<dbReference type="InterPro" id="IPR041072">
    <property type="entry name" value="FAA_hydro_N"/>
</dbReference>
<dbReference type="Pfam" id="PF18288">
    <property type="entry name" value="FAA_hydro_N_2"/>
    <property type="match status" value="1"/>
</dbReference>
<dbReference type="RefSeq" id="WP_068608155.1">
    <property type="nucleotide sequence ID" value="NZ_LZDH01000045.1"/>
</dbReference>
<gene>
    <name evidence="3" type="ORF">A9O67_03360</name>
</gene>
<evidence type="ECO:0008006" key="5">
    <source>
        <dbReference type="Google" id="ProtNLM"/>
    </source>
</evidence>
<proteinExistence type="predicted"/>
<dbReference type="Proteomes" id="UP000091969">
    <property type="component" value="Unassembled WGS sequence"/>
</dbReference>
<evidence type="ECO:0000313" key="4">
    <source>
        <dbReference type="Proteomes" id="UP000091969"/>
    </source>
</evidence>
<dbReference type="GO" id="GO:0003824">
    <property type="term" value="F:catalytic activity"/>
    <property type="evidence" value="ECO:0007669"/>
    <property type="project" value="InterPro"/>
</dbReference>
<evidence type="ECO:0000259" key="1">
    <source>
        <dbReference type="Pfam" id="PF01557"/>
    </source>
</evidence>
<feature type="domain" description="Fumarylacetoacetase-like C-terminal" evidence="1">
    <location>
        <begin position="102"/>
        <end position="282"/>
    </location>
</feature>
<dbReference type="Pfam" id="PF01557">
    <property type="entry name" value="FAA_hydrolase"/>
    <property type="match status" value="1"/>
</dbReference>
<dbReference type="PANTHER" id="PTHR43211">
    <property type="entry name" value="FUMARYLACETOACETATE HYDROLASE"/>
    <property type="match status" value="1"/>
</dbReference>
<dbReference type="SUPFAM" id="SSF56529">
    <property type="entry name" value="FAH"/>
    <property type="match status" value="1"/>
</dbReference>
<protein>
    <recommendedName>
        <fullName evidence="5">Fumarylacetoacetate (FAA) hydrolase family protein</fullName>
    </recommendedName>
</protein>
<feature type="domain" description="Fumarylacetoacetase N-terminal" evidence="2">
    <location>
        <begin position="1"/>
        <end position="78"/>
    </location>
</feature>
<sequence length="313" mass="32905">MKLATYRDGSRDGQLVVVSRDGTLAHYASGIADTLQQALDDWNFIAPQLRDLALTLDQGKARHAFPFDPRLCAAPLPRAVAWLAPEDGADEPRPWCSDALWGPARPLPAVDGVADVGPSLAVVCGDVSPGVDPAAALEAVRLLALACHWRHGDAPAEPTQPWGVTLAPCVVTPDEVGPAWRDGRLAACVTTTWNGRKLGIADGADQAVPFGALIAHAARIRGLSAGTVVAGGTLPTPQEPGNPPTWPRGYANLAMRRAAERLTLGRASTPWLAPGDRVHIDARLPDGRAPFGPIDVEWASAQSDGVAPGWSRS</sequence>
<dbReference type="AlphaFoldDB" id="A0A1A6DWK0"/>
<organism evidence="3 4">
    <name type="scientific">Tepidimonas fonticaldi</name>
    <dbReference type="NCBI Taxonomy" id="1101373"/>
    <lineage>
        <taxon>Bacteria</taxon>
        <taxon>Pseudomonadati</taxon>
        <taxon>Pseudomonadota</taxon>
        <taxon>Betaproteobacteria</taxon>
        <taxon>Burkholderiales</taxon>
        <taxon>Tepidimonas</taxon>
    </lineage>
</organism>
<dbReference type="InterPro" id="IPR036663">
    <property type="entry name" value="Fumarylacetoacetase_C_sf"/>
</dbReference>
<reference evidence="3 4" key="1">
    <citation type="submission" date="2016-06" db="EMBL/GenBank/DDBJ databases">
        <title>Genome sequence of Tepidimonas fonticaldi PL17.</title>
        <authorList>
            <person name="Pinnaka A.K."/>
        </authorList>
    </citation>
    <scope>NUCLEOTIDE SEQUENCE [LARGE SCALE GENOMIC DNA]</scope>
    <source>
        <strain evidence="3 4">PL17</strain>
    </source>
</reference>
<dbReference type="PANTHER" id="PTHR43211:SF1">
    <property type="entry name" value="BLL6422 PROTEIN"/>
    <property type="match status" value="1"/>
</dbReference>
<dbReference type="STRING" id="1101373.A9O67_03360"/>